<dbReference type="EMBL" id="PQXH01000094">
    <property type="protein sequence ID" value="TGO12097.1"/>
    <property type="molecule type" value="Genomic_DNA"/>
</dbReference>
<sequence>MNGIGYLVGLRHALQRHDGLYHVLEVRVESCFVRVHGAGYPGRTDGVDADAVGGVVDCCSRTSGFRDPNHGMFCSGVGRFPGKRDDGVRGAEIHNAPASERALGVAALVGDRFLQEHGASDGAVAEECAARVGVEDVVEFGEGEGGEGGGRAGADLVGGGC</sequence>
<keyword evidence="3" id="KW-1185">Reference proteome</keyword>
<evidence type="ECO:0000313" key="3">
    <source>
        <dbReference type="Proteomes" id="UP000297777"/>
    </source>
</evidence>
<dbReference type="Proteomes" id="UP000297777">
    <property type="component" value="Unassembled WGS sequence"/>
</dbReference>
<comment type="caution">
    <text evidence="2">The sequence shown here is derived from an EMBL/GenBank/DDBJ whole genome shotgun (WGS) entry which is preliminary data.</text>
</comment>
<accession>A0A4Z1ET99</accession>
<evidence type="ECO:0000313" key="2">
    <source>
        <dbReference type="EMBL" id="TGO12097.1"/>
    </source>
</evidence>
<reference evidence="2 3" key="1">
    <citation type="submission" date="2017-12" db="EMBL/GenBank/DDBJ databases">
        <title>Comparative genomics of Botrytis spp.</title>
        <authorList>
            <person name="Valero-Jimenez C.A."/>
            <person name="Tapia P."/>
            <person name="Veloso J."/>
            <person name="Silva-Moreno E."/>
            <person name="Staats M."/>
            <person name="Valdes J.H."/>
            <person name="Van Kan J.A.L."/>
        </authorList>
    </citation>
    <scope>NUCLEOTIDE SEQUENCE [LARGE SCALE GENOMIC DNA]</scope>
    <source>
        <strain evidence="2 3">Bt9001</strain>
    </source>
</reference>
<dbReference type="OrthoDB" id="10514699at2759"/>
<organism evidence="2 3">
    <name type="scientific">Botrytis tulipae</name>
    <dbReference type="NCBI Taxonomy" id="87230"/>
    <lineage>
        <taxon>Eukaryota</taxon>
        <taxon>Fungi</taxon>
        <taxon>Dikarya</taxon>
        <taxon>Ascomycota</taxon>
        <taxon>Pezizomycotina</taxon>
        <taxon>Leotiomycetes</taxon>
        <taxon>Helotiales</taxon>
        <taxon>Sclerotiniaceae</taxon>
        <taxon>Botrytis</taxon>
    </lineage>
</organism>
<dbReference type="AlphaFoldDB" id="A0A4Z1ET99"/>
<protein>
    <submittedName>
        <fullName evidence="2">Uncharacterized protein</fullName>
    </submittedName>
</protein>
<evidence type="ECO:0000256" key="1">
    <source>
        <dbReference type="SAM" id="MobiDB-lite"/>
    </source>
</evidence>
<proteinExistence type="predicted"/>
<gene>
    <name evidence="2" type="ORF">BTUL_0094g00090</name>
</gene>
<feature type="compositionally biased region" description="Gly residues" evidence="1">
    <location>
        <begin position="146"/>
        <end position="161"/>
    </location>
</feature>
<feature type="region of interest" description="Disordered" evidence="1">
    <location>
        <begin position="141"/>
        <end position="161"/>
    </location>
</feature>
<name>A0A4Z1ET99_9HELO</name>